<evidence type="ECO:0000313" key="1">
    <source>
        <dbReference type="EMBL" id="ASU83631.1"/>
    </source>
</evidence>
<name>A0A223S697_9ACTN</name>
<protein>
    <submittedName>
        <fullName evidence="1">Uncharacterized protein</fullName>
    </submittedName>
</protein>
<evidence type="ECO:0000313" key="2">
    <source>
        <dbReference type="Proteomes" id="UP000215005"/>
    </source>
</evidence>
<dbReference type="Proteomes" id="UP000215005">
    <property type="component" value="Chromosome"/>
</dbReference>
<dbReference type="OrthoDB" id="3436779at2"/>
<proteinExistence type="predicted"/>
<dbReference type="EMBL" id="CP022753">
    <property type="protein sequence ID" value="ASU83631.1"/>
    <property type="molecule type" value="Genomic_DNA"/>
</dbReference>
<keyword evidence="2" id="KW-1185">Reference proteome</keyword>
<dbReference type="RefSeq" id="WP_017616747.1">
    <property type="nucleotide sequence ID" value="NZ_ANBG01000022.1"/>
</dbReference>
<sequence>MTGYLINASEELRRLREDFPDFLIRLIFQEHGASTFVAVRKDTAGRGPVLLTAPDTDAQRRELDRVVR</sequence>
<dbReference type="AlphaFoldDB" id="A0A223S697"/>
<gene>
    <name evidence="1" type="ORF">CDO52_13275</name>
</gene>
<accession>A0A223S697</accession>
<dbReference type="KEGG" id="ngv:CDO52_13275"/>
<reference evidence="1 2" key="1">
    <citation type="submission" date="2017-08" db="EMBL/GenBank/DDBJ databases">
        <title>The complete genome sequence of Nocardiopsis gilva YIM 90087.</title>
        <authorList>
            <person name="Yin M."/>
            <person name="Tang S."/>
        </authorList>
    </citation>
    <scope>NUCLEOTIDE SEQUENCE [LARGE SCALE GENOMIC DNA]</scope>
    <source>
        <strain evidence="1 2">YIM 90087</strain>
    </source>
</reference>
<organism evidence="1 2">
    <name type="scientific">Nocardiopsis gilva YIM 90087</name>
    <dbReference type="NCBI Taxonomy" id="1235441"/>
    <lineage>
        <taxon>Bacteria</taxon>
        <taxon>Bacillati</taxon>
        <taxon>Actinomycetota</taxon>
        <taxon>Actinomycetes</taxon>
        <taxon>Streptosporangiales</taxon>
        <taxon>Nocardiopsidaceae</taxon>
        <taxon>Nocardiopsis</taxon>
    </lineage>
</organism>